<keyword evidence="3" id="KW-0808">Transferase</keyword>
<reference evidence="7 8" key="1">
    <citation type="journal article" date="2020" name="ISME J.">
        <title>Uncovering the hidden diversity of litter-decomposition mechanisms in mushroom-forming fungi.</title>
        <authorList>
            <person name="Floudas D."/>
            <person name="Bentzer J."/>
            <person name="Ahren D."/>
            <person name="Johansson T."/>
            <person name="Persson P."/>
            <person name="Tunlid A."/>
        </authorList>
    </citation>
    <scope>NUCLEOTIDE SEQUENCE [LARGE SCALE GENOMIC DNA]</scope>
    <source>
        <strain evidence="7 8">CBS 175.51</strain>
    </source>
</reference>
<sequence>MATQILDTDARHPFSLIGLADRAWNTALELSIHATRGPLARGAEAMALSVMRNIAAGQLRISTPRETFDFPSLASRTERVNGVPSSESDPVKAEIRVRSDAFWIRLCLMGDLGFSEAYMYGEVECDNLVSLFKIFLMNKSRLERLDSKFSYLFTLPQKLTSYRFLNTLSNSRSNISAHYDISNEMFAGFLSQDMTYSCAIFADLDGDLRPTYPREVKATRNRDGIVSLKPPFSLPSPPGSHSPSDSGLDSGEGTNVSEDLISKLEKSTQGQDNGTEDELYLAQLRKLDHIIAKLKIPSDRPTRVLEIGSGWGSMSIRIAQKYPLATVDTLTLSSQQQDLAQQRIDEQGSGIASRITVHLMDYRAMPNEWEASFDRVVSVEMIEAVGKEFLHVYWRTIDWAMKPKDAVGVVQAITLPEARFDTYVVFPGGLLPTVTLLLETLNAGSQGRLVVDSISNIGPHYARTLREWCQRFTTKFDSVIRPALMKEYPQVMGEERPDRDMKKAAEEIEVFKRKWIYYYCYCEVGFTTRTLGDHIMTFVREGYEAYGCDIYS</sequence>
<dbReference type="EMBL" id="JAACJK010000003">
    <property type="protein sequence ID" value="KAF5340613.1"/>
    <property type="molecule type" value="Genomic_DNA"/>
</dbReference>
<feature type="compositionally biased region" description="Low complexity" evidence="6">
    <location>
        <begin position="241"/>
        <end position="251"/>
    </location>
</feature>
<dbReference type="OrthoDB" id="8300214at2759"/>
<dbReference type="AlphaFoldDB" id="A0A8H5CH06"/>
<evidence type="ECO:0008006" key="9">
    <source>
        <dbReference type="Google" id="ProtNLM"/>
    </source>
</evidence>
<dbReference type="PANTHER" id="PTHR43667:SF2">
    <property type="entry name" value="FATTY ACID C-METHYL TRANSFERASE"/>
    <property type="match status" value="1"/>
</dbReference>
<protein>
    <recommendedName>
        <fullName evidence="9">Cyclopropane-fatty-acyl-phospholipid synthase</fullName>
    </recommendedName>
</protein>
<evidence type="ECO:0000313" key="7">
    <source>
        <dbReference type="EMBL" id="KAF5340613.1"/>
    </source>
</evidence>
<dbReference type="Gene3D" id="3.40.50.150">
    <property type="entry name" value="Vaccinia Virus protein VP39"/>
    <property type="match status" value="1"/>
</dbReference>
<organism evidence="7 8">
    <name type="scientific">Ephemerocybe angulata</name>
    <dbReference type="NCBI Taxonomy" id="980116"/>
    <lineage>
        <taxon>Eukaryota</taxon>
        <taxon>Fungi</taxon>
        <taxon>Dikarya</taxon>
        <taxon>Basidiomycota</taxon>
        <taxon>Agaricomycotina</taxon>
        <taxon>Agaricomycetes</taxon>
        <taxon>Agaricomycetidae</taxon>
        <taxon>Agaricales</taxon>
        <taxon>Agaricineae</taxon>
        <taxon>Psathyrellaceae</taxon>
        <taxon>Ephemerocybe</taxon>
    </lineage>
</organism>
<proteinExistence type="inferred from homology"/>
<evidence type="ECO:0000256" key="6">
    <source>
        <dbReference type="SAM" id="MobiDB-lite"/>
    </source>
</evidence>
<dbReference type="SUPFAM" id="SSF53335">
    <property type="entry name" value="S-adenosyl-L-methionine-dependent methyltransferases"/>
    <property type="match status" value="2"/>
</dbReference>
<evidence type="ECO:0000256" key="1">
    <source>
        <dbReference type="ARBA" id="ARBA00010815"/>
    </source>
</evidence>
<dbReference type="GO" id="GO:0032259">
    <property type="term" value="P:methylation"/>
    <property type="evidence" value="ECO:0007669"/>
    <property type="project" value="UniProtKB-KW"/>
</dbReference>
<comment type="caution">
    <text evidence="7">The sequence shown here is derived from an EMBL/GenBank/DDBJ whole genome shotgun (WGS) entry which is preliminary data.</text>
</comment>
<keyword evidence="4" id="KW-0949">S-adenosyl-L-methionine</keyword>
<feature type="region of interest" description="Disordered" evidence="6">
    <location>
        <begin position="225"/>
        <end position="255"/>
    </location>
</feature>
<evidence type="ECO:0000313" key="8">
    <source>
        <dbReference type="Proteomes" id="UP000541558"/>
    </source>
</evidence>
<evidence type="ECO:0000256" key="5">
    <source>
        <dbReference type="ARBA" id="ARBA00023098"/>
    </source>
</evidence>
<dbReference type="InterPro" id="IPR003333">
    <property type="entry name" value="CMAS"/>
</dbReference>
<dbReference type="GO" id="GO:0008610">
    <property type="term" value="P:lipid biosynthetic process"/>
    <property type="evidence" value="ECO:0007669"/>
    <property type="project" value="InterPro"/>
</dbReference>
<dbReference type="InterPro" id="IPR050723">
    <property type="entry name" value="CFA/CMAS"/>
</dbReference>
<dbReference type="PANTHER" id="PTHR43667">
    <property type="entry name" value="CYCLOPROPANE-FATTY-ACYL-PHOSPHOLIPID SYNTHASE"/>
    <property type="match status" value="1"/>
</dbReference>
<accession>A0A8H5CH06</accession>
<keyword evidence="5" id="KW-0443">Lipid metabolism</keyword>
<dbReference type="GO" id="GO:0008168">
    <property type="term" value="F:methyltransferase activity"/>
    <property type="evidence" value="ECO:0007669"/>
    <property type="project" value="UniProtKB-KW"/>
</dbReference>
<name>A0A8H5CH06_9AGAR</name>
<keyword evidence="2" id="KW-0489">Methyltransferase</keyword>
<dbReference type="Pfam" id="PF02353">
    <property type="entry name" value="CMAS"/>
    <property type="match status" value="2"/>
</dbReference>
<dbReference type="Proteomes" id="UP000541558">
    <property type="component" value="Unassembled WGS sequence"/>
</dbReference>
<keyword evidence="8" id="KW-1185">Reference proteome</keyword>
<evidence type="ECO:0000256" key="3">
    <source>
        <dbReference type="ARBA" id="ARBA00022679"/>
    </source>
</evidence>
<dbReference type="PIRSF" id="PIRSF003085">
    <property type="entry name" value="CMAS"/>
    <property type="match status" value="1"/>
</dbReference>
<comment type="similarity">
    <text evidence="1">Belongs to the CFA/CMAS family.</text>
</comment>
<evidence type="ECO:0000256" key="2">
    <source>
        <dbReference type="ARBA" id="ARBA00022603"/>
    </source>
</evidence>
<gene>
    <name evidence="7" type="ORF">D9611_007425</name>
</gene>
<dbReference type="InterPro" id="IPR029063">
    <property type="entry name" value="SAM-dependent_MTases_sf"/>
</dbReference>
<dbReference type="CDD" id="cd02440">
    <property type="entry name" value="AdoMet_MTases"/>
    <property type="match status" value="1"/>
</dbReference>
<evidence type="ECO:0000256" key="4">
    <source>
        <dbReference type="ARBA" id="ARBA00022691"/>
    </source>
</evidence>